<keyword evidence="2 6" id="KW-0812">Transmembrane</keyword>
<accession>A0A1G4KBP5</accession>
<feature type="transmembrane region" description="Helical" evidence="6">
    <location>
        <begin position="471"/>
        <end position="494"/>
    </location>
</feature>
<feature type="transmembrane region" description="Helical" evidence="6">
    <location>
        <begin position="443"/>
        <end position="465"/>
    </location>
</feature>
<feature type="region of interest" description="Disordered" evidence="5">
    <location>
        <begin position="576"/>
        <end position="603"/>
    </location>
</feature>
<dbReference type="OrthoDB" id="3026777at2759"/>
<feature type="transmembrane region" description="Helical" evidence="6">
    <location>
        <begin position="211"/>
        <end position="234"/>
    </location>
</feature>
<feature type="compositionally biased region" description="Basic and acidic residues" evidence="5">
    <location>
        <begin position="9"/>
        <end position="27"/>
    </location>
</feature>
<dbReference type="PANTHER" id="PTHR23507">
    <property type="entry name" value="ZGC:174356"/>
    <property type="match status" value="1"/>
</dbReference>
<feature type="transmembrane region" description="Helical" evidence="6">
    <location>
        <begin position="369"/>
        <end position="396"/>
    </location>
</feature>
<dbReference type="SUPFAM" id="SSF103473">
    <property type="entry name" value="MFS general substrate transporter"/>
    <property type="match status" value="1"/>
</dbReference>
<dbReference type="Pfam" id="PF07690">
    <property type="entry name" value="MFS_1"/>
    <property type="match status" value="1"/>
</dbReference>
<dbReference type="STRING" id="1230905.A0A1G4KBP5"/>
<keyword evidence="8" id="KW-1185">Reference proteome</keyword>
<protein>
    <submittedName>
        <fullName evidence="7">LAMI_0G13278g1_1</fullName>
    </submittedName>
</protein>
<evidence type="ECO:0000256" key="6">
    <source>
        <dbReference type="SAM" id="Phobius"/>
    </source>
</evidence>
<feature type="transmembrane region" description="Helical" evidence="6">
    <location>
        <begin position="408"/>
        <end position="431"/>
    </location>
</feature>
<dbReference type="PANTHER" id="PTHR23507:SF1">
    <property type="entry name" value="FI18259P1-RELATED"/>
    <property type="match status" value="1"/>
</dbReference>
<feature type="transmembrane region" description="Helical" evidence="6">
    <location>
        <begin position="149"/>
        <end position="168"/>
    </location>
</feature>
<evidence type="ECO:0000256" key="4">
    <source>
        <dbReference type="ARBA" id="ARBA00023136"/>
    </source>
</evidence>
<dbReference type="InterPro" id="IPR011701">
    <property type="entry name" value="MFS"/>
</dbReference>
<feature type="transmembrane region" description="Helical" evidence="6">
    <location>
        <begin position="246"/>
        <end position="267"/>
    </location>
</feature>
<keyword evidence="3 6" id="KW-1133">Transmembrane helix</keyword>
<dbReference type="AlphaFoldDB" id="A0A1G4KBP5"/>
<reference evidence="7 8" key="1">
    <citation type="submission" date="2016-03" db="EMBL/GenBank/DDBJ databases">
        <authorList>
            <person name="Devillers H."/>
        </authorList>
    </citation>
    <scope>NUCLEOTIDE SEQUENCE [LARGE SCALE GENOMIC DNA]</scope>
    <source>
        <strain evidence="7">CBS 11717</strain>
    </source>
</reference>
<organism evidence="7 8">
    <name type="scientific">Lachancea mirantina</name>
    <dbReference type="NCBI Taxonomy" id="1230905"/>
    <lineage>
        <taxon>Eukaryota</taxon>
        <taxon>Fungi</taxon>
        <taxon>Dikarya</taxon>
        <taxon>Ascomycota</taxon>
        <taxon>Saccharomycotina</taxon>
        <taxon>Saccharomycetes</taxon>
        <taxon>Saccharomycetales</taxon>
        <taxon>Saccharomycetaceae</taxon>
        <taxon>Lachancea</taxon>
    </lineage>
</organism>
<proteinExistence type="predicted"/>
<evidence type="ECO:0000256" key="1">
    <source>
        <dbReference type="ARBA" id="ARBA00004141"/>
    </source>
</evidence>
<feature type="transmembrane region" description="Helical" evidence="6">
    <location>
        <begin position="180"/>
        <end position="199"/>
    </location>
</feature>
<feature type="transmembrane region" description="Helical" evidence="6">
    <location>
        <begin position="279"/>
        <end position="298"/>
    </location>
</feature>
<sequence>MAPSSSSNRMDERTPLKQESPSKRDEEALILTESTTEGLEYAVEQTGISIVRNVIEEEDEGQDSREVDQQSRWLQESREKHASLHWLRRPGLAVVCGMLTIISCAETMIMSPIIVLSLRKVCENAAPITDIDGSKHCDSGQAQKIFSEITALVLVISGVCGTLVSGKLGELSDRFGRLFVFRYLTVVRLLATLFTLYTVLPSTPYSRTAMTMANCTGALGGNLLALVANGNSYISDVTEPGERTAAISILMSCLYASFGLGPILGSLATKVFKTPFTPFYTAAVLMISCLVVNITMMTEPRHVNALEKSQHDFRKRKQSFESMRSSHSTSSARNEGRYRLMQFLDLLSPLKKVWLPPSAKGSLIPRFTVITLLVMDIFFVVASSGMMNPLILLATYLYNWDSVKLGNFISFVGFGKAAILLIPGPLVLHWLKKRHTVLDKSVDFIDLTVLRISSFFVVLSVFSVFMGSQEFAIYLFAFCQNLSALLSPTIQAAIIKYCSPSSLGQVFGAIALIRNLSSLIFPPLLLSIYSRTVTTNPKLFLLVPLVMSAACFGLCFCLRVVHDTALLRRPSEVSATPATLDISSDRRPSTAKSLRQPRPSATA</sequence>
<feature type="transmembrane region" description="Helical" evidence="6">
    <location>
        <begin position="92"/>
        <end position="115"/>
    </location>
</feature>
<evidence type="ECO:0000313" key="7">
    <source>
        <dbReference type="EMBL" id="SCV01716.1"/>
    </source>
</evidence>
<dbReference type="GO" id="GO:0022857">
    <property type="term" value="F:transmembrane transporter activity"/>
    <property type="evidence" value="ECO:0007669"/>
    <property type="project" value="InterPro"/>
</dbReference>
<keyword evidence="4 6" id="KW-0472">Membrane</keyword>
<dbReference type="GO" id="GO:0016020">
    <property type="term" value="C:membrane"/>
    <property type="evidence" value="ECO:0007669"/>
    <property type="project" value="UniProtKB-SubCell"/>
</dbReference>
<dbReference type="Gene3D" id="1.20.1250.20">
    <property type="entry name" value="MFS general substrate transporter like domains"/>
    <property type="match status" value="1"/>
</dbReference>
<dbReference type="InterPro" id="IPR036259">
    <property type="entry name" value="MFS_trans_sf"/>
</dbReference>
<feature type="transmembrane region" description="Helical" evidence="6">
    <location>
        <begin position="541"/>
        <end position="561"/>
    </location>
</feature>
<evidence type="ECO:0000256" key="3">
    <source>
        <dbReference type="ARBA" id="ARBA00022989"/>
    </source>
</evidence>
<feature type="transmembrane region" description="Helical" evidence="6">
    <location>
        <begin position="506"/>
        <end position="529"/>
    </location>
</feature>
<name>A0A1G4KBP5_9SACH</name>
<feature type="region of interest" description="Disordered" evidence="5">
    <location>
        <begin position="1"/>
        <end position="27"/>
    </location>
</feature>
<evidence type="ECO:0000313" key="8">
    <source>
        <dbReference type="Proteomes" id="UP000191024"/>
    </source>
</evidence>
<comment type="subcellular location">
    <subcellularLocation>
        <location evidence="1">Membrane</location>
        <topology evidence="1">Multi-pass membrane protein</topology>
    </subcellularLocation>
</comment>
<evidence type="ECO:0000256" key="5">
    <source>
        <dbReference type="SAM" id="MobiDB-lite"/>
    </source>
</evidence>
<dbReference type="EMBL" id="LT598469">
    <property type="protein sequence ID" value="SCV01716.1"/>
    <property type="molecule type" value="Genomic_DNA"/>
</dbReference>
<dbReference type="Proteomes" id="UP000191024">
    <property type="component" value="Chromosome G"/>
</dbReference>
<evidence type="ECO:0000256" key="2">
    <source>
        <dbReference type="ARBA" id="ARBA00022692"/>
    </source>
</evidence>
<gene>
    <name evidence="7" type="ORF">LAMI_0G13278G</name>
</gene>